<feature type="compositionally biased region" description="Low complexity" evidence="1">
    <location>
        <begin position="58"/>
        <end position="71"/>
    </location>
</feature>
<feature type="compositionally biased region" description="Polar residues" evidence="1">
    <location>
        <begin position="75"/>
        <end position="96"/>
    </location>
</feature>
<keyword evidence="3" id="KW-1185">Reference proteome</keyword>
<dbReference type="GeneID" id="33570280"/>
<reference evidence="2 3" key="1">
    <citation type="submission" date="2016-07" db="EMBL/GenBank/DDBJ databases">
        <title>Pervasive Adenine N6-methylation of Active Genes in Fungi.</title>
        <authorList>
            <consortium name="DOE Joint Genome Institute"/>
            <person name="Mondo S.J."/>
            <person name="Dannebaum R.O."/>
            <person name="Kuo R.C."/>
            <person name="Labutti K."/>
            <person name="Haridas S."/>
            <person name="Kuo A."/>
            <person name="Salamov A."/>
            <person name="Ahrendt S.R."/>
            <person name="Lipzen A."/>
            <person name="Sullivan W."/>
            <person name="Andreopoulos W.B."/>
            <person name="Clum A."/>
            <person name="Lindquist E."/>
            <person name="Daum C."/>
            <person name="Ramamoorthy G.K."/>
            <person name="Gryganskyi A."/>
            <person name="Culley D."/>
            <person name="Magnuson J.K."/>
            <person name="James T.Y."/>
            <person name="O'Malley M.A."/>
            <person name="Stajich J.E."/>
            <person name="Spatafora J.W."/>
            <person name="Visel A."/>
            <person name="Grigoriev I.V."/>
        </authorList>
    </citation>
    <scope>NUCLEOTIDE SEQUENCE [LARGE SCALE GENOMIC DNA]</scope>
    <source>
        <strain evidence="2 3">NRRL 3116</strain>
    </source>
</reference>
<dbReference type="EMBL" id="MCFF01000003">
    <property type="protein sequence ID" value="ORZ27787.1"/>
    <property type="molecule type" value="Genomic_DNA"/>
</dbReference>
<name>A0A1Y2GZQ2_9FUNG</name>
<accession>A0A1Y2GZQ2</accession>
<dbReference type="Proteomes" id="UP000193648">
    <property type="component" value="Unassembled WGS sequence"/>
</dbReference>
<feature type="region of interest" description="Disordered" evidence="1">
    <location>
        <begin position="1"/>
        <end position="127"/>
    </location>
</feature>
<feature type="compositionally biased region" description="Polar residues" evidence="1">
    <location>
        <begin position="1"/>
        <end position="16"/>
    </location>
</feature>
<organism evidence="2 3">
    <name type="scientific">Lobosporangium transversale</name>
    <dbReference type="NCBI Taxonomy" id="64571"/>
    <lineage>
        <taxon>Eukaryota</taxon>
        <taxon>Fungi</taxon>
        <taxon>Fungi incertae sedis</taxon>
        <taxon>Mucoromycota</taxon>
        <taxon>Mortierellomycotina</taxon>
        <taxon>Mortierellomycetes</taxon>
        <taxon>Mortierellales</taxon>
        <taxon>Mortierellaceae</taxon>
        <taxon>Lobosporangium</taxon>
    </lineage>
</organism>
<evidence type="ECO:0000256" key="1">
    <source>
        <dbReference type="SAM" id="MobiDB-lite"/>
    </source>
</evidence>
<dbReference type="InParanoid" id="A0A1Y2GZQ2"/>
<evidence type="ECO:0000313" key="3">
    <source>
        <dbReference type="Proteomes" id="UP000193648"/>
    </source>
</evidence>
<feature type="compositionally biased region" description="Polar residues" evidence="1">
    <location>
        <begin position="26"/>
        <end position="52"/>
    </location>
</feature>
<gene>
    <name evidence="2" type="ORF">BCR41DRAFT_392240</name>
</gene>
<sequence>MDRNLPSDTISSGNKVKNQRYAADLSGQQQQDSLKNQNSSWSDVNQNSSISDQDLGRNRNQSQTQGQSQRGQVDDVNQGQWSQRQAETQRSQQYGRQNRDLRQDNNVAEDDMQELTRENVFDNVQYS</sequence>
<comment type="caution">
    <text evidence="2">The sequence shown here is derived from an EMBL/GenBank/DDBJ whole genome shotgun (WGS) entry which is preliminary data.</text>
</comment>
<dbReference type="RefSeq" id="XP_021885490.1">
    <property type="nucleotide sequence ID" value="XM_022028437.1"/>
</dbReference>
<protein>
    <submittedName>
        <fullName evidence="2">Uncharacterized protein</fullName>
    </submittedName>
</protein>
<proteinExistence type="predicted"/>
<evidence type="ECO:0000313" key="2">
    <source>
        <dbReference type="EMBL" id="ORZ27787.1"/>
    </source>
</evidence>
<dbReference type="AlphaFoldDB" id="A0A1Y2GZQ2"/>